<dbReference type="SUPFAM" id="SSF53448">
    <property type="entry name" value="Nucleotide-diphospho-sugar transferases"/>
    <property type="match status" value="1"/>
</dbReference>
<dbReference type="InterPro" id="IPR050834">
    <property type="entry name" value="Glycosyltransf_2"/>
</dbReference>
<dbReference type="PANTHER" id="PTHR43685:SF11">
    <property type="entry name" value="GLYCOSYLTRANSFERASE TAGX-RELATED"/>
    <property type="match status" value="1"/>
</dbReference>
<name>A0A382WYD4_9ZZZZ</name>
<dbReference type="InterPro" id="IPR029044">
    <property type="entry name" value="Nucleotide-diphossugar_trans"/>
</dbReference>
<reference evidence="2" key="1">
    <citation type="submission" date="2018-05" db="EMBL/GenBank/DDBJ databases">
        <authorList>
            <person name="Lanie J.A."/>
            <person name="Ng W.-L."/>
            <person name="Kazmierczak K.M."/>
            <person name="Andrzejewski T.M."/>
            <person name="Davidsen T.M."/>
            <person name="Wayne K.J."/>
            <person name="Tettelin H."/>
            <person name="Glass J.I."/>
            <person name="Rusch D."/>
            <person name="Podicherti R."/>
            <person name="Tsui H.-C.T."/>
            <person name="Winkler M.E."/>
        </authorList>
    </citation>
    <scope>NUCLEOTIDE SEQUENCE</scope>
</reference>
<evidence type="ECO:0000259" key="1">
    <source>
        <dbReference type="Pfam" id="PF00535"/>
    </source>
</evidence>
<sequence length="231" mass="24989">VHPVLVSGGIVTSSDDRYGSVSVVIPMFNAGPWIGEALASVVGQSHPVSECVVVDDGSTDDGPTVVEEFAASSSLPVHLLRISHVGVSGARNAGIRATVGDYVAFLDSDDVWAPQKIERQVEAMRRSAAVICTSGYAEFDSDTRTVQGVVVGRWPDRTIRRWLALEGNGLLLSSTGLVRRSALEEVNEFDSRVSICEDLDLAIRLREVGPILIDREVLVGYRQHATQAHRR</sequence>
<dbReference type="PANTHER" id="PTHR43685">
    <property type="entry name" value="GLYCOSYLTRANSFERASE"/>
    <property type="match status" value="1"/>
</dbReference>
<dbReference type="Pfam" id="PF00535">
    <property type="entry name" value="Glycos_transf_2"/>
    <property type="match status" value="1"/>
</dbReference>
<dbReference type="InterPro" id="IPR001173">
    <property type="entry name" value="Glyco_trans_2-like"/>
</dbReference>
<evidence type="ECO:0000313" key="2">
    <source>
        <dbReference type="EMBL" id="SVD63644.1"/>
    </source>
</evidence>
<feature type="non-terminal residue" evidence="2">
    <location>
        <position position="231"/>
    </location>
</feature>
<organism evidence="2">
    <name type="scientific">marine metagenome</name>
    <dbReference type="NCBI Taxonomy" id="408172"/>
    <lineage>
        <taxon>unclassified sequences</taxon>
        <taxon>metagenomes</taxon>
        <taxon>ecological metagenomes</taxon>
    </lineage>
</organism>
<accession>A0A382WYD4</accession>
<proteinExistence type="predicted"/>
<protein>
    <recommendedName>
        <fullName evidence="1">Glycosyltransferase 2-like domain-containing protein</fullName>
    </recommendedName>
</protein>
<dbReference type="AlphaFoldDB" id="A0A382WYD4"/>
<dbReference type="Gene3D" id="3.90.550.10">
    <property type="entry name" value="Spore Coat Polysaccharide Biosynthesis Protein SpsA, Chain A"/>
    <property type="match status" value="1"/>
</dbReference>
<feature type="domain" description="Glycosyltransferase 2-like" evidence="1">
    <location>
        <begin position="22"/>
        <end position="185"/>
    </location>
</feature>
<dbReference type="EMBL" id="UINC01163369">
    <property type="protein sequence ID" value="SVD63644.1"/>
    <property type="molecule type" value="Genomic_DNA"/>
</dbReference>
<gene>
    <name evidence="2" type="ORF">METZ01_LOCUS416498</name>
</gene>
<feature type="non-terminal residue" evidence="2">
    <location>
        <position position="1"/>
    </location>
</feature>